<evidence type="ECO:0000256" key="2">
    <source>
        <dbReference type="ARBA" id="ARBA00023125"/>
    </source>
</evidence>
<dbReference type="SMART" id="SM00354">
    <property type="entry name" value="HTH_LACI"/>
    <property type="match status" value="1"/>
</dbReference>
<dbReference type="Gene3D" id="3.40.50.2300">
    <property type="match status" value="2"/>
</dbReference>
<dbReference type="InterPro" id="IPR028082">
    <property type="entry name" value="Peripla_BP_I"/>
</dbReference>
<organism evidence="5 6">
    <name type="scientific">Vibrio tritonius</name>
    <dbReference type="NCBI Taxonomy" id="1435069"/>
    <lineage>
        <taxon>Bacteria</taxon>
        <taxon>Pseudomonadati</taxon>
        <taxon>Pseudomonadota</taxon>
        <taxon>Gammaproteobacteria</taxon>
        <taxon>Vibrionales</taxon>
        <taxon>Vibrionaceae</taxon>
        <taxon>Vibrio</taxon>
    </lineage>
</organism>
<feature type="domain" description="HTH lacI-type" evidence="4">
    <location>
        <begin position="11"/>
        <end position="65"/>
    </location>
</feature>
<accession>A0ABS7YI14</accession>
<dbReference type="SUPFAM" id="SSF53822">
    <property type="entry name" value="Periplasmic binding protein-like I"/>
    <property type="match status" value="1"/>
</dbReference>
<dbReference type="PANTHER" id="PTHR30146:SF33">
    <property type="entry name" value="TRANSCRIPTIONAL REGULATOR"/>
    <property type="match status" value="1"/>
</dbReference>
<dbReference type="PROSITE" id="PS50932">
    <property type="entry name" value="HTH_LACI_2"/>
    <property type="match status" value="1"/>
</dbReference>
<keyword evidence="3" id="KW-0804">Transcription</keyword>
<dbReference type="Pfam" id="PF13377">
    <property type="entry name" value="Peripla_BP_3"/>
    <property type="match status" value="1"/>
</dbReference>
<dbReference type="Proteomes" id="UP001199044">
    <property type="component" value="Unassembled WGS sequence"/>
</dbReference>
<proteinExistence type="predicted"/>
<dbReference type="InterPro" id="IPR010982">
    <property type="entry name" value="Lambda_DNA-bd_dom_sf"/>
</dbReference>
<name>A0ABS7YI14_9VIBR</name>
<sequence length="337" mass="37459">MERKRRGTGKSTLSDVAKFVGVSSMTVSRALRDPTKVSESLLKKIQEAIKEFGYIPNNAAQTLASASSRLILFVTPRLGSSGFQTIYHHMKLSLKKMGFHVLLAELNNKQADYDSLSTFISYNPVLVIKFDIQFTSELNDYLTKSKILSVSIGHTVNDSPQSETMITPDFKAAFELIAYKIASKEYRNPLLILHGEESFSQDIIRSWDRMLLAHDLSPNRVHPIYLAPSVMVGFDVLKELQTSFTDTDLVVTSDENLAYGIWFACRDAGIAVPAQLAIVCVGQLDLTQSGRSKLSGVHIRWDNLAAQAMEAVCESLELPSKTKTNTIPVEWISGESY</sequence>
<reference evidence="6" key="1">
    <citation type="submission" date="2023-07" db="EMBL/GenBank/DDBJ databases">
        <title>Molecular identification of indigenous halophilic bacteria isolated from red sea cost, biodegradation of synthetic dyes and assessment of degraded metabolite toxicity.</title>
        <authorList>
            <person name="Chaieb K."/>
            <person name="Altayb H.N."/>
        </authorList>
    </citation>
    <scope>NUCLEOTIDE SEQUENCE [LARGE SCALE GENOMIC DNA]</scope>
    <source>
        <strain evidence="6">K20</strain>
    </source>
</reference>
<comment type="caution">
    <text evidence="5">The sequence shown here is derived from an EMBL/GenBank/DDBJ whole genome shotgun (WGS) entry which is preliminary data.</text>
</comment>
<keyword evidence="1" id="KW-0805">Transcription regulation</keyword>
<dbReference type="CDD" id="cd01392">
    <property type="entry name" value="HTH_LacI"/>
    <property type="match status" value="1"/>
</dbReference>
<dbReference type="EMBL" id="JAIWIU010000004">
    <property type="protein sequence ID" value="MCA2014587.1"/>
    <property type="molecule type" value="Genomic_DNA"/>
</dbReference>
<evidence type="ECO:0000313" key="5">
    <source>
        <dbReference type="EMBL" id="MCA2014587.1"/>
    </source>
</evidence>
<dbReference type="SUPFAM" id="SSF47413">
    <property type="entry name" value="lambda repressor-like DNA-binding domains"/>
    <property type="match status" value="1"/>
</dbReference>
<dbReference type="Pfam" id="PF00356">
    <property type="entry name" value="LacI"/>
    <property type="match status" value="1"/>
</dbReference>
<keyword evidence="6" id="KW-1185">Reference proteome</keyword>
<dbReference type="RefSeq" id="WP_225249215.1">
    <property type="nucleotide sequence ID" value="NZ_JAIWIU010000004.1"/>
</dbReference>
<dbReference type="PANTHER" id="PTHR30146">
    <property type="entry name" value="LACI-RELATED TRANSCRIPTIONAL REPRESSOR"/>
    <property type="match status" value="1"/>
</dbReference>
<dbReference type="InterPro" id="IPR000843">
    <property type="entry name" value="HTH_LacI"/>
</dbReference>
<dbReference type="InterPro" id="IPR046335">
    <property type="entry name" value="LacI/GalR-like_sensor"/>
</dbReference>
<evidence type="ECO:0000259" key="4">
    <source>
        <dbReference type="PROSITE" id="PS50932"/>
    </source>
</evidence>
<gene>
    <name evidence="5" type="ORF">LDJ79_00595</name>
</gene>
<evidence type="ECO:0000313" key="6">
    <source>
        <dbReference type="Proteomes" id="UP001199044"/>
    </source>
</evidence>
<dbReference type="PROSITE" id="PS00356">
    <property type="entry name" value="HTH_LACI_1"/>
    <property type="match status" value="1"/>
</dbReference>
<dbReference type="Gene3D" id="1.10.260.40">
    <property type="entry name" value="lambda repressor-like DNA-binding domains"/>
    <property type="match status" value="1"/>
</dbReference>
<keyword evidence="2" id="KW-0238">DNA-binding</keyword>
<evidence type="ECO:0000256" key="1">
    <source>
        <dbReference type="ARBA" id="ARBA00023015"/>
    </source>
</evidence>
<protein>
    <submittedName>
        <fullName evidence="5">LacI family transcriptional regulator</fullName>
    </submittedName>
</protein>
<evidence type="ECO:0000256" key="3">
    <source>
        <dbReference type="ARBA" id="ARBA00023163"/>
    </source>
</evidence>